<dbReference type="InterPro" id="IPR017871">
    <property type="entry name" value="ABC_transporter-like_CS"/>
</dbReference>
<dbReference type="PANTHER" id="PTHR24221">
    <property type="entry name" value="ATP-BINDING CASSETTE SUB-FAMILY B"/>
    <property type="match status" value="1"/>
</dbReference>
<dbReference type="InterPro" id="IPR003439">
    <property type="entry name" value="ABC_transporter-like_ATP-bd"/>
</dbReference>
<dbReference type="PROSITE" id="PS50893">
    <property type="entry name" value="ABC_TRANSPORTER_2"/>
    <property type="match status" value="1"/>
</dbReference>
<evidence type="ECO:0000256" key="6">
    <source>
        <dbReference type="ARBA" id="ARBA00023136"/>
    </source>
</evidence>
<evidence type="ECO:0008006" key="12">
    <source>
        <dbReference type="Google" id="ProtNLM"/>
    </source>
</evidence>
<dbReference type="SUPFAM" id="SSF52540">
    <property type="entry name" value="P-loop containing nucleoside triphosphate hydrolases"/>
    <property type="match status" value="1"/>
</dbReference>
<organism evidence="10 11">
    <name type="scientific">Arthrobacter psychrochitiniphilus</name>
    <dbReference type="NCBI Taxonomy" id="291045"/>
    <lineage>
        <taxon>Bacteria</taxon>
        <taxon>Bacillati</taxon>
        <taxon>Actinomycetota</taxon>
        <taxon>Actinomycetes</taxon>
        <taxon>Micrococcales</taxon>
        <taxon>Micrococcaceae</taxon>
        <taxon>Arthrobacter</taxon>
    </lineage>
</organism>
<dbReference type="GO" id="GO:0034040">
    <property type="term" value="F:ATPase-coupled lipid transmembrane transporter activity"/>
    <property type="evidence" value="ECO:0007669"/>
    <property type="project" value="TreeGrafter"/>
</dbReference>
<reference evidence="10 11" key="1">
    <citation type="submission" date="2018-05" db="EMBL/GenBank/DDBJ databases">
        <title>Genetic diversity of glacier-inhabiting Cryobacterium bacteria in China and description of Cryobacterium mengkeensis sp. nov. and Arthrobacter glacialis sp. nov.</title>
        <authorList>
            <person name="Liu Q."/>
            <person name="Xin Y.-H."/>
        </authorList>
    </citation>
    <scope>NUCLEOTIDE SEQUENCE [LARGE SCALE GENOMIC DNA]</scope>
    <source>
        <strain evidence="10 11">GP3</strain>
    </source>
</reference>
<evidence type="ECO:0000256" key="3">
    <source>
        <dbReference type="ARBA" id="ARBA00022741"/>
    </source>
</evidence>
<dbReference type="EMBL" id="QHLZ01000017">
    <property type="protein sequence ID" value="PXA64021.1"/>
    <property type="molecule type" value="Genomic_DNA"/>
</dbReference>
<dbReference type="SUPFAM" id="SSF90123">
    <property type="entry name" value="ABC transporter transmembrane region"/>
    <property type="match status" value="1"/>
</dbReference>
<feature type="domain" description="ABC transporter" evidence="8">
    <location>
        <begin position="366"/>
        <end position="580"/>
    </location>
</feature>
<dbReference type="Pfam" id="PF00005">
    <property type="entry name" value="ABC_tran"/>
    <property type="match status" value="1"/>
</dbReference>
<dbReference type="Proteomes" id="UP000246303">
    <property type="component" value="Unassembled WGS sequence"/>
</dbReference>
<feature type="domain" description="ABC transmembrane type-1" evidence="9">
    <location>
        <begin position="48"/>
        <end position="322"/>
    </location>
</feature>
<proteinExistence type="predicted"/>
<keyword evidence="6 7" id="KW-0472">Membrane</keyword>
<dbReference type="InterPro" id="IPR011527">
    <property type="entry name" value="ABC1_TM_dom"/>
</dbReference>
<dbReference type="InterPro" id="IPR003593">
    <property type="entry name" value="AAA+_ATPase"/>
</dbReference>
<keyword evidence="3" id="KW-0547">Nucleotide-binding</keyword>
<dbReference type="GO" id="GO:0005524">
    <property type="term" value="F:ATP binding"/>
    <property type="evidence" value="ECO:0007669"/>
    <property type="project" value="UniProtKB-KW"/>
</dbReference>
<evidence type="ECO:0000256" key="7">
    <source>
        <dbReference type="SAM" id="Phobius"/>
    </source>
</evidence>
<feature type="transmembrane region" description="Helical" evidence="7">
    <location>
        <begin position="68"/>
        <end position="88"/>
    </location>
</feature>
<dbReference type="InterPro" id="IPR027417">
    <property type="entry name" value="P-loop_NTPase"/>
</dbReference>
<dbReference type="CDD" id="cd03228">
    <property type="entry name" value="ABCC_MRP_Like"/>
    <property type="match status" value="1"/>
</dbReference>
<dbReference type="GO" id="GO:0005886">
    <property type="term" value="C:plasma membrane"/>
    <property type="evidence" value="ECO:0007669"/>
    <property type="project" value="UniProtKB-SubCell"/>
</dbReference>
<dbReference type="PANTHER" id="PTHR24221:SF646">
    <property type="entry name" value="HAEMOLYSIN SECRETION ATP-BINDING PROTEIN"/>
    <property type="match status" value="1"/>
</dbReference>
<gene>
    <name evidence="10" type="ORF">CVS29_17360</name>
</gene>
<evidence type="ECO:0000313" key="10">
    <source>
        <dbReference type="EMBL" id="PXA64021.1"/>
    </source>
</evidence>
<comment type="caution">
    <text evidence="10">The sequence shown here is derived from an EMBL/GenBank/DDBJ whole genome shotgun (WGS) entry which is preliminary data.</text>
</comment>
<feature type="transmembrane region" description="Helical" evidence="7">
    <location>
        <begin position="162"/>
        <end position="188"/>
    </location>
</feature>
<keyword evidence="2 7" id="KW-0812">Transmembrane</keyword>
<evidence type="ECO:0000256" key="5">
    <source>
        <dbReference type="ARBA" id="ARBA00022989"/>
    </source>
</evidence>
<evidence type="ECO:0000256" key="2">
    <source>
        <dbReference type="ARBA" id="ARBA00022692"/>
    </source>
</evidence>
<dbReference type="GO" id="GO:0140359">
    <property type="term" value="F:ABC-type transporter activity"/>
    <property type="evidence" value="ECO:0007669"/>
    <property type="project" value="InterPro"/>
</dbReference>
<comment type="subcellular location">
    <subcellularLocation>
        <location evidence="1">Cell membrane</location>
        <topology evidence="1">Multi-pass membrane protein</topology>
    </subcellularLocation>
</comment>
<dbReference type="InterPro" id="IPR036640">
    <property type="entry name" value="ABC1_TM_sf"/>
</dbReference>
<dbReference type="OrthoDB" id="9806127at2"/>
<keyword evidence="4" id="KW-0067">ATP-binding</keyword>
<dbReference type="SMART" id="SM00382">
    <property type="entry name" value="AAA"/>
    <property type="match status" value="1"/>
</dbReference>
<dbReference type="InterPro" id="IPR039421">
    <property type="entry name" value="Type_1_exporter"/>
</dbReference>
<evidence type="ECO:0000313" key="11">
    <source>
        <dbReference type="Proteomes" id="UP000246303"/>
    </source>
</evidence>
<sequence length="583" mass="62111">MRSDFGRPDQKETPMLVDKRLMSLTHGHRRTLNALTLVVCLGTASYWVQAWFLANALAGLLPSQNHSAAQVAGSLLAVLSCGLVRAALQQVQVRLASALGTAVRLELRATLADALLRPERLRDSSERSGARRLALSESVDGVEPYLTAYIPHALQLQLLCPILLAGVAVLNPVLAAALLAAVVVAVGAPRLWGRLLARRSATHWDSYEALSADFLEALQGMRTLKILDAVPRFRTRLNDRSEALHRATVATMRVSLADTALADLGIQAGLLAAAALTALDVLGAFPAGLGGEPALTFFALILASEVFRPIRDLARQWHAGYLGISALGSIEAVIGSDGKEHSGPLARPEVRPAHAAGGREPHGHIVELENVSFRYEPDSPWVLLDTTASIRSGGISALAGPSGAGKSTLFDILLGFLPFTGQCLLDGRPLQTGDVSVVSQHSYLFPGTIRANLQAVQPEADDGWMRSVLDRAGLGAELAAWPRGLDTVISEAGHSLSGGQLQRLSVARAILADRPVLLLDEPTSALNSELAAELMNTLRAEARHRIVVMIAHRTDALEAADRVLHLRDGALHETFLSTCPEAS</sequence>
<evidence type="ECO:0000256" key="1">
    <source>
        <dbReference type="ARBA" id="ARBA00004651"/>
    </source>
</evidence>
<feature type="transmembrane region" description="Helical" evidence="7">
    <location>
        <begin position="31"/>
        <end position="48"/>
    </location>
</feature>
<dbReference type="AlphaFoldDB" id="A0A2V3DMZ3"/>
<dbReference type="PROSITE" id="PS50929">
    <property type="entry name" value="ABC_TM1F"/>
    <property type="match status" value="1"/>
</dbReference>
<name>A0A2V3DMZ3_9MICC</name>
<keyword evidence="11" id="KW-1185">Reference proteome</keyword>
<dbReference type="PROSITE" id="PS00211">
    <property type="entry name" value="ABC_TRANSPORTER_1"/>
    <property type="match status" value="1"/>
</dbReference>
<accession>A0A2V3DMZ3</accession>
<dbReference type="GO" id="GO:0016887">
    <property type="term" value="F:ATP hydrolysis activity"/>
    <property type="evidence" value="ECO:0007669"/>
    <property type="project" value="InterPro"/>
</dbReference>
<evidence type="ECO:0000256" key="4">
    <source>
        <dbReference type="ARBA" id="ARBA00022840"/>
    </source>
</evidence>
<dbReference type="Gene3D" id="3.40.50.300">
    <property type="entry name" value="P-loop containing nucleotide triphosphate hydrolases"/>
    <property type="match status" value="1"/>
</dbReference>
<evidence type="ECO:0000259" key="9">
    <source>
        <dbReference type="PROSITE" id="PS50929"/>
    </source>
</evidence>
<protein>
    <recommendedName>
        <fullName evidence="12">ABC transporter ATP-binding protein</fullName>
    </recommendedName>
</protein>
<dbReference type="Pfam" id="PF00664">
    <property type="entry name" value="ABC_membrane"/>
    <property type="match status" value="1"/>
</dbReference>
<evidence type="ECO:0000259" key="8">
    <source>
        <dbReference type="PROSITE" id="PS50893"/>
    </source>
</evidence>
<dbReference type="Gene3D" id="1.20.1560.10">
    <property type="entry name" value="ABC transporter type 1, transmembrane domain"/>
    <property type="match status" value="1"/>
</dbReference>
<keyword evidence="5 7" id="KW-1133">Transmembrane helix</keyword>